<reference evidence="1" key="1">
    <citation type="submission" date="2022-09" db="EMBL/GenBank/DDBJ databases">
        <title>A Global Phylogenomic Analysis of the Shiitake Genus Lentinula.</title>
        <authorList>
            <consortium name="DOE Joint Genome Institute"/>
            <person name="Sierra-Patev S."/>
            <person name="Min B."/>
            <person name="Naranjo-Ortiz M."/>
            <person name="Looney B."/>
            <person name="Konkel Z."/>
            <person name="Slot J.C."/>
            <person name="Sakamoto Y."/>
            <person name="Steenwyk J.L."/>
            <person name="Rokas A."/>
            <person name="Carro J."/>
            <person name="Camarero S."/>
            <person name="Ferreira P."/>
            <person name="Molpeceres G."/>
            <person name="Ruiz-Duenas F.J."/>
            <person name="Serrano A."/>
            <person name="Henrissat B."/>
            <person name="Drula E."/>
            <person name="Hughes K.W."/>
            <person name="Mata J.L."/>
            <person name="Ishikawa N.K."/>
            <person name="Vargas-Isla R."/>
            <person name="Ushijima S."/>
            <person name="Smith C.A."/>
            <person name="Ahrendt S."/>
            <person name="Andreopoulos W."/>
            <person name="He G."/>
            <person name="Labutti K."/>
            <person name="Lipzen A."/>
            <person name="Ng V."/>
            <person name="Riley R."/>
            <person name="Sandor L."/>
            <person name="Barry K."/>
            <person name="Martinez A.T."/>
            <person name="Xiao Y."/>
            <person name="Gibbons J.G."/>
            <person name="Terashima K."/>
            <person name="Grigoriev I.V."/>
            <person name="Hibbett D.S."/>
        </authorList>
    </citation>
    <scope>NUCLEOTIDE SEQUENCE</scope>
    <source>
        <strain evidence="1">TMI1499</strain>
    </source>
</reference>
<evidence type="ECO:0000313" key="2">
    <source>
        <dbReference type="Proteomes" id="UP001163835"/>
    </source>
</evidence>
<accession>A0ACC1UGS6</accession>
<organism evidence="1 2">
    <name type="scientific">Lentinula aff. lateritia</name>
    <dbReference type="NCBI Taxonomy" id="2804960"/>
    <lineage>
        <taxon>Eukaryota</taxon>
        <taxon>Fungi</taxon>
        <taxon>Dikarya</taxon>
        <taxon>Basidiomycota</taxon>
        <taxon>Agaricomycotina</taxon>
        <taxon>Agaricomycetes</taxon>
        <taxon>Agaricomycetidae</taxon>
        <taxon>Agaricales</taxon>
        <taxon>Marasmiineae</taxon>
        <taxon>Omphalotaceae</taxon>
        <taxon>Lentinula</taxon>
    </lineage>
</organism>
<sequence>MDFVQGLDPSKLALFGAGFSFFLSGFTAPPYNLPIFLFGIYAQENADSAFLSLQTFTGLLGASVFYDIIWMFRNEQGGFVKFLTILLLLVKASIPTFLAFGLAARQRGAQFTGLGIRGNDINGPTVWAMPGGFSSTAGYQNVDDEVSPQPATRTVAPPSGPTAPVQAAPGAYQTV</sequence>
<name>A0ACC1UGS6_9AGAR</name>
<keyword evidence="2" id="KW-1185">Reference proteome</keyword>
<dbReference type="Proteomes" id="UP001163835">
    <property type="component" value="Unassembled WGS sequence"/>
</dbReference>
<protein>
    <submittedName>
        <fullName evidence="1">Uncharacterized protein</fullName>
    </submittedName>
</protein>
<evidence type="ECO:0000313" key="1">
    <source>
        <dbReference type="EMBL" id="KAJ3815924.1"/>
    </source>
</evidence>
<dbReference type="EMBL" id="MU794944">
    <property type="protein sequence ID" value="KAJ3815924.1"/>
    <property type="molecule type" value="Genomic_DNA"/>
</dbReference>
<gene>
    <name evidence="1" type="ORF">F5876DRAFT_71420</name>
</gene>
<proteinExistence type="predicted"/>
<comment type="caution">
    <text evidence="1">The sequence shown here is derived from an EMBL/GenBank/DDBJ whole genome shotgun (WGS) entry which is preliminary data.</text>
</comment>